<dbReference type="NCBIfam" id="TIGR00126">
    <property type="entry name" value="deoC"/>
    <property type="match status" value="1"/>
</dbReference>
<keyword evidence="2 7" id="KW-0963">Cytoplasm</keyword>
<comment type="caution">
    <text evidence="8">The sequence shown here is derived from an EMBL/GenBank/DDBJ whole genome shotgun (WGS) entry which is preliminary data.</text>
</comment>
<evidence type="ECO:0000256" key="3">
    <source>
        <dbReference type="ARBA" id="ARBA00023239"/>
    </source>
</evidence>
<dbReference type="EC" id="4.1.2.4" evidence="7"/>
<dbReference type="EMBL" id="VORY01000034">
    <property type="protein sequence ID" value="TXD91779.1"/>
    <property type="molecule type" value="Genomic_DNA"/>
</dbReference>
<dbReference type="OrthoDB" id="9778711at2"/>
<organism evidence="8 9">
    <name type="scientific">Gillisia hiemivivida</name>
    <dbReference type="NCBI Taxonomy" id="291190"/>
    <lineage>
        <taxon>Bacteria</taxon>
        <taxon>Pseudomonadati</taxon>
        <taxon>Bacteroidota</taxon>
        <taxon>Flavobacteriia</taxon>
        <taxon>Flavobacteriales</taxon>
        <taxon>Flavobacteriaceae</taxon>
        <taxon>Gillisia</taxon>
    </lineage>
</organism>
<evidence type="ECO:0000256" key="2">
    <source>
        <dbReference type="ARBA" id="ARBA00022490"/>
    </source>
</evidence>
<dbReference type="GO" id="GO:0004139">
    <property type="term" value="F:deoxyribose-phosphate aldolase activity"/>
    <property type="evidence" value="ECO:0007669"/>
    <property type="project" value="UniProtKB-UniRule"/>
</dbReference>
<dbReference type="SUPFAM" id="SSF51569">
    <property type="entry name" value="Aldolase"/>
    <property type="match status" value="1"/>
</dbReference>
<dbReference type="HAMAP" id="MF_00114">
    <property type="entry name" value="DeoC_type1"/>
    <property type="match status" value="1"/>
</dbReference>
<proteinExistence type="inferred from homology"/>
<feature type="active site" description="Proton donor/acceptor" evidence="7">
    <location>
        <position position="90"/>
    </location>
</feature>
<comment type="pathway">
    <text evidence="7">Carbohydrate degradation; 2-deoxy-D-ribose 1-phosphate degradation; D-glyceraldehyde 3-phosphate and acetaldehyde from 2-deoxy-alpha-D-ribose 1-phosphate: step 2/2.</text>
</comment>
<comment type="subcellular location">
    <subcellularLocation>
        <location evidence="7">Cytoplasm</location>
    </subcellularLocation>
</comment>
<dbReference type="PIRSF" id="PIRSF001357">
    <property type="entry name" value="DeoC"/>
    <property type="match status" value="1"/>
</dbReference>
<evidence type="ECO:0000256" key="6">
    <source>
        <dbReference type="ARBA" id="ARBA00056337"/>
    </source>
</evidence>
<evidence type="ECO:0000313" key="8">
    <source>
        <dbReference type="EMBL" id="TXD91779.1"/>
    </source>
</evidence>
<feature type="active site" description="Schiff-base intermediate with acetaldehyde" evidence="7">
    <location>
        <position position="152"/>
    </location>
</feature>
<dbReference type="GO" id="GO:0016052">
    <property type="term" value="P:carbohydrate catabolic process"/>
    <property type="evidence" value="ECO:0007669"/>
    <property type="project" value="TreeGrafter"/>
</dbReference>
<dbReference type="Gene3D" id="3.20.20.70">
    <property type="entry name" value="Aldolase class I"/>
    <property type="match status" value="1"/>
</dbReference>
<keyword evidence="3 7" id="KW-0456">Lyase</keyword>
<evidence type="ECO:0000256" key="4">
    <source>
        <dbReference type="ARBA" id="ARBA00023270"/>
    </source>
</evidence>
<comment type="similarity">
    <text evidence="1 7">Belongs to the DeoC/FbaB aldolase family. DeoC type 1 subfamily.</text>
</comment>
<reference evidence="8 9" key="1">
    <citation type="submission" date="2019-08" db="EMBL/GenBank/DDBJ databases">
        <title>Genome sequence of Gillisia hiemivivida IC154 (type strain).</title>
        <authorList>
            <person name="Bowman J.P."/>
        </authorList>
    </citation>
    <scope>NUCLEOTIDE SEQUENCE [LARGE SCALE GENOMIC DNA]</scope>
    <source>
        <strain evidence="8 9">IC154</strain>
    </source>
</reference>
<name>A0A5C6ZNV6_9FLAO</name>
<evidence type="ECO:0000256" key="7">
    <source>
        <dbReference type="HAMAP-Rule" id="MF_00114"/>
    </source>
</evidence>
<dbReference type="PANTHER" id="PTHR10889:SF1">
    <property type="entry name" value="DEOXYRIBOSE-PHOSPHATE ALDOLASE"/>
    <property type="match status" value="1"/>
</dbReference>
<dbReference type="GO" id="GO:0006018">
    <property type="term" value="P:2-deoxyribose 1-phosphate catabolic process"/>
    <property type="evidence" value="ECO:0007669"/>
    <property type="project" value="UniProtKB-UniRule"/>
</dbReference>
<protein>
    <recommendedName>
        <fullName evidence="7">Deoxyribose-phosphate aldolase</fullName>
        <shortName evidence="7">DERA</shortName>
        <ecNumber evidence="7">4.1.2.4</ecNumber>
    </recommendedName>
    <alternativeName>
        <fullName evidence="7">2-deoxy-D-ribose 5-phosphate aldolase</fullName>
    </alternativeName>
    <alternativeName>
        <fullName evidence="7">Phosphodeoxyriboaldolase</fullName>
        <shortName evidence="7">Deoxyriboaldolase</shortName>
    </alternativeName>
</protein>
<dbReference type="Proteomes" id="UP000321367">
    <property type="component" value="Unassembled WGS sequence"/>
</dbReference>
<dbReference type="Pfam" id="PF01791">
    <property type="entry name" value="DeoC"/>
    <property type="match status" value="1"/>
</dbReference>
<evidence type="ECO:0000313" key="9">
    <source>
        <dbReference type="Proteomes" id="UP000321367"/>
    </source>
</evidence>
<evidence type="ECO:0000256" key="1">
    <source>
        <dbReference type="ARBA" id="ARBA00010936"/>
    </source>
</evidence>
<dbReference type="UniPathway" id="UPA00002">
    <property type="reaction ID" value="UER00468"/>
</dbReference>
<keyword evidence="9" id="KW-1185">Reference proteome</keyword>
<dbReference type="InterPro" id="IPR011343">
    <property type="entry name" value="DeoC"/>
</dbReference>
<comment type="catalytic activity">
    <reaction evidence="5 7">
        <text>2-deoxy-D-ribose 5-phosphate = D-glyceraldehyde 3-phosphate + acetaldehyde</text>
        <dbReference type="Rhea" id="RHEA:12821"/>
        <dbReference type="ChEBI" id="CHEBI:15343"/>
        <dbReference type="ChEBI" id="CHEBI:59776"/>
        <dbReference type="ChEBI" id="CHEBI:62877"/>
        <dbReference type="EC" id="4.1.2.4"/>
    </reaction>
</comment>
<evidence type="ECO:0000256" key="5">
    <source>
        <dbReference type="ARBA" id="ARBA00048791"/>
    </source>
</evidence>
<feature type="active site" description="Proton donor/acceptor" evidence="7">
    <location>
        <position position="181"/>
    </location>
</feature>
<dbReference type="GO" id="GO:0005737">
    <property type="term" value="C:cytoplasm"/>
    <property type="evidence" value="ECO:0007669"/>
    <property type="project" value="UniProtKB-SubCell"/>
</dbReference>
<accession>A0A5C6ZNV6</accession>
<dbReference type="CDD" id="cd00959">
    <property type="entry name" value="DeoC"/>
    <property type="match status" value="1"/>
</dbReference>
<dbReference type="PANTHER" id="PTHR10889">
    <property type="entry name" value="DEOXYRIBOSE-PHOSPHATE ALDOLASE"/>
    <property type="match status" value="1"/>
</dbReference>
<dbReference type="InterPro" id="IPR028581">
    <property type="entry name" value="DeoC_typeI"/>
</dbReference>
<dbReference type="FunFam" id="3.20.20.70:FF:000044">
    <property type="entry name" value="Deoxyribose-phosphate aldolase"/>
    <property type="match status" value="1"/>
</dbReference>
<dbReference type="RefSeq" id="WP_146934858.1">
    <property type="nucleotide sequence ID" value="NZ_CBCSHZ010000010.1"/>
</dbReference>
<keyword evidence="4 7" id="KW-0704">Schiff base</keyword>
<dbReference type="InterPro" id="IPR013785">
    <property type="entry name" value="Aldolase_TIM"/>
</dbReference>
<gene>
    <name evidence="7 8" type="primary">deoC</name>
    <name evidence="8" type="ORF">ES724_15965</name>
</gene>
<dbReference type="AlphaFoldDB" id="A0A5C6ZNV6"/>
<dbReference type="InterPro" id="IPR002915">
    <property type="entry name" value="DeoC/FbaB/LacD_aldolase"/>
</dbReference>
<dbReference type="SMART" id="SM01133">
    <property type="entry name" value="DeoC"/>
    <property type="match status" value="1"/>
</dbReference>
<sequence>MKPINSYIDHTLLKSTASIDDVTTLCNEAKTYNFFSVCINGYYVPLAEELLKNSQVKICTVVGFPLGAMSSRAKIFEAEDAIGYGADEVDMVMNLGLLKSKKLKLLETEIASVKNTIGRKVLKVIIETCYLTSEEISIASKIVENAGADYVKTSTGFGPKGASLEVVSEIKKSISSEMKIKASGGIRDYITAKAYIDLGVSRLGTSSGIAILNGKKSLL</sequence>
<comment type="function">
    <text evidence="6 7">Catalyzes a reversible aldol reaction between acetaldehyde and D-glyceraldehyde 3-phosphate to generate 2-deoxy-D-ribose 5-phosphate.</text>
</comment>
<dbReference type="GO" id="GO:0009264">
    <property type="term" value="P:deoxyribonucleotide catabolic process"/>
    <property type="evidence" value="ECO:0007669"/>
    <property type="project" value="UniProtKB-UniRule"/>
</dbReference>